<evidence type="ECO:0000313" key="2">
    <source>
        <dbReference type="EMBL" id="MFB2834104.1"/>
    </source>
</evidence>
<name>A0ABV4WGA3_9CYAN</name>
<dbReference type="Pfam" id="PF26567">
    <property type="entry name" value="BstA_C"/>
    <property type="match status" value="2"/>
</dbReference>
<dbReference type="InterPro" id="IPR058744">
    <property type="entry name" value="BstA-like_C"/>
</dbReference>
<dbReference type="Proteomes" id="UP001576780">
    <property type="component" value="Unassembled WGS sequence"/>
</dbReference>
<feature type="non-terminal residue" evidence="2">
    <location>
        <position position="1"/>
    </location>
</feature>
<evidence type="ECO:0000259" key="1">
    <source>
        <dbReference type="Pfam" id="PF26567"/>
    </source>
</evidence>
<sequence length="315" mass="36509">FCHIYMSDFPIIENEGILLVDSRLVAERLGIEHESFMETIYAYQSQIEKEFGIFRFQTGKIDGRGRPAKYALLTEDQSQVLMTFSRNTPQVIQCKIDLVKAFSKAKDLLKRRQQVTDAGSRIPYWYQRMRLATSDNDLPLQSGYFCIYLEMMSLFSQLEGKLNYIVPDVSPVTGKHLIPDISIGKRLNKFLRAEDEMSVFARKEIFGSGLPIDFRVGCSHFHEIALYNHVYPVSSHGQNNIQQANSYPIKYQSLFRYFLEEYWVPDNCIKYLQERDPDGVEYIRFAYNQLNEKVQNSLQGTLLGKLIRSLPSSSN</sequence>
<keyword evidence="3" id="KW-1185">Reference proteome</keyword>
<dbReference type="InterPro" id="IPR014054">
    <property type="entry name" value="Phage_regulatory_Rha"/>
</dbReference>
<organism evidence="2 3">
    <name type="scientific">Floridaenema evergladense BLCC-F167</name>
    <dbReference type="NCBI Taxonomy" id="3153639"/>
    <lineage>
        <taxon>Bacteria</taxon>
        <taxon>Bacillati</taxon>
        <taxon>Cyanobacteriota</taxon>
        <taxon>Cyanophyceae</taxon>
        <taxon>Oscillatoriophycideae</taxon>
        <taxon>Aerosakkonematales</taxon>
        <taxon>Aerosakkonemataceae</taxon>
        <taxon>Floridanema</taxon>
        <taxon>Floridanema evergladense</taxon>
    </lineage>
</organism>
<comment type="caution">
    <text evidence="2">The sequence shown here is derived from an EMBL/GenBank/DDBJ whole genome shotgun (WGS) entry which is preliminary data.</text>
</comment>
<gene>
    <name evidence="2" type="ORF">ACE1CA_06180</name>
</gene>
<protein>
    <submittedName>
        <fullName evidence="2">Rha family transcriptional regulator</fullName>
    </submittedName>
</protein>
<reference evidence="2 3" key="1">
    <citation type="submission" date="2024-09" db="EMBL/GenBank/DDBJ databases">
        <title>Floridaenema gen nov. (Aerosakkonemataceae, Aerosakkonematales ord. nov., Cyanobacteria) from benthic tropical and subtropical fresh waters, with the description of four new species.</title>
        <authorList>
            <person name="Moretto J.A."/>
            <person name="Berthold D.E."/>
            <person name="Lefler F.W."/>
            <person name="Huang I.-S."/>
            <person name="Laughinghouse H. IV."/>
        </authorList>
    </citation>
    <scope>NUCLEOTIDE SEQUENCE [LARGE SCALE GENOMIC DNA]</scope>
    <source>
        <strain evidence="2 3">BLCC-F167</strain>
    </source>
</reference>
<dbReference type="RefSeq" id="WP_413276550.1">
    <property type="nucleotide sequence ID" value="NZ_JBHFNT010000052.1"/>
</dbReference>
<dbReference type="Pfam" id="PF09669">
    <property type="entry name" value="Phage_pRha"/>
    <property type="match status" value="1"/>
</dbReference>
<feature type="domain" description="BstA-like C-terminal" evidence="1">
    <location>
        <begin position="219"/>
        <end position="277"/>
    </location>
</feature>
<feature type="domain" description="BstA-like C-terminal" evidence="1">
    <location>
        <begin position="123"/>
        <end position="197"/>
    </location>
</feature>
<accession>A0ABV4WGA3</accession>
<dbReference type="EMBL" id="JBHFNT010000052">
    <property type="protein sequence ID" value="MFB2834104.1"/>
    <property type="molecule type" value="Genomic_DNA"/>
</dbReference>
<evidence type="ECO:0000313" key="3">
    <source>
        <dbReference type="Proteomes" id="UP001576780"/>
    </source>
</evidence>
<proteinExistence type="predicted"/>